<keyword evidence="3" id="KW-1185">Reference proteome</keyword>
<accession>A0A1H9PGZ2</accession>
<keyword evidence="1" id="KW-0472">Membrane</keyword>
<dbReference type="Proteomes" id="UP000198815">
    <property type="component" value="Unassembled WGS sequence"/>
</dbReference>
<proteinExistence type="predicted"/>
<name>A0A1H9PGZ2_9ACTN</name>
<gene>
    <name evidence="2" type="ORF">SAMN05443377_10132</name>
</gene>
<dbReference type="EMBL" id="FOGZ01000001">
    <property type="protein sequence ID" value="SER47424.1"/>
    <property type="molecule type" value="Genomic_DNA"/>
</dbReference>
<reference evidence="3" key="1">
    <citation type="submission" date="2016-10" db="EMBL/GenBank/DDBJ databases">
        <authorList>
            <person name="Varghese N."/>
            <person name="Submissions S."/>
        </authorList>
    </citation>
    <scope>NUCLEOTIDE SEQUENCE [LARGE SCALE GENOMIC DNA]</scope>
    <source>
        <strain evidence="3">DSM 16859</strain>
    </source>
</reference>
<evidence type="ECO:0000256" key="1">
    <source>
        <dbReference type="SAM" id="Phobius"/>
    </source>
</evidence>
<organism evidence="2 3">
    <name type="scientific">Propionibacterium cyclohexanicum</name>
    <dbReference type="NCBI Taxonomy" id="64702"/>
    <lineage>
        <taxon>Bacteria</taxon>
        <taxon>Bacillati</taxon>
        <taxon>Actinomycetota</taxon>
        <taxon>Actinomycetes</taxon>
        <taxon>Propionibacteriales</taxon>
        <taxon>Propionibacteriaceae</taxon>
        <taxon>Propionibacterium</taxon>
    </lineage>
</organism>
<keyword evidence="1" id="KW-0812">Transmembrane</keyword>
<evidence type="ECO:0000313" key="2">
    <source>
        <dbReference type="EMBL" id="SER47424.1"/>
    </source>
</evidence>
<feature type="transmembrane region" description="Helical" evidence="1">
    <location>
        <begin position="92"/>
        <end position="113"/>
    </location>
</feature>
<feature type="transmembrane region" description="Helical" evidence="1">
    <location>
        <begin position="58"/>
        <end position="80"/>
    </location>
</feature>
<protein>
    <submittedName>
        <fullName evidence="2">Uncharacterized protein</fullName>
    </submittedName>
</protein>
<feature type="transmembrane region" description="Helical" evidence="1">
    <location>
        <begin position="119"/>
        <end position="139"/>
    </location>
</feature>
<dbReference type="AlphaFoldDB" id="A0A1H9PGZ2"/>
<evidence type="ECO:0000313" key="3">
    <source>
        <dbReference type="Proteomes" id="UP000198815"/>
    </source>
</evidence>
<keyword evidence="1" id="KW-1133">Transmembrane helix</keyword>
<sequence length="159" mass="16704">MSVGAVLAWMVAIAFASLFVLGAVSASGGDDVVSWWASWAMGGRLGGGLSGDQVFTQVLVNIMLSAGMWQLMAAVPIFRLSKMVYGRPARMVYGRIMGAAGALVLLNPVGLLSGSQWPFVLNLDALTWFPALVLIGCALDNQLFTRRSAGTLSAPPTGR</sequence>